<dbReference type="EMBL" id="PKSL01000061">
    <property type="protein sequence ID" value="POW08790.1"/>
    <property type="molecule type" value="Genomic_DNA"/>
</dbReference>
<feature type="signal peptide" evidence="1">
    <location>
        <begin position="1"/>
        <end position="28"/>
    </location>
</feature>
<accession>A0A2S4VHE8</accession>
<dbReference type="Proteomes" id="UP000239156">
    <property type="component" value="Unassembled WGS sequence"/>
</dbReference>
<name>A0A2S4VHE8_9BASI</name>
<sequence>MKANPTIKSISCFHLPLLLPLILVVSLSELFAWAAGSSFDITSVYTEPQMPTQVMAFRNSDTLLPRYVEGYHKAMTTNTPNVFSYDLGLSSSMREGITNLIEQNLSNHQQEAEIRASGIFKIAGKFSNQVIFTIGRATSDERDEIKRSWQTRILNNEEIPYHFKLLLFRIAQFCGGRSYCLNPRSSPVDKSIAELIGMEAVLLEAFNDDIFLATDNVYQQHLLDVSKEVYNSVCRLEAALPDRIDQLEVTLRDTRVQARMLERSS</sequence>
<gene>
    <name evidence="2" type="ORF">PSTT_07273</name>
</gene>
<evidence type="ECO:0000313" key="2">
    <source>
        <dbReference type="EMBL" id="POW08790.1"/>
    </source>
</evidence>
<feature type="chain" id="PRO_5015459886" evidence="1">
    <location>
        <begin position="29"/>
        <end position="265"/>
    </location>
</feature>
<keyword evidence="1" id="KW-0732">Signal</keyword>
<dbReference type="VEuPathDB" id="FungiDB:PSTT_07273"/>
<evidence type="ECO:0000256" key="1">
    <source>
        <dbReference type="SAM" id="SignalP"/>
    </source>
</evidence>
<dbReference type="AlphaFoldDB" id="A0A2S4VHE8"/>
<reference evidence="2" key="1">
    <citation type="submission" date="2017-12" db="EMBL/GenBank/DDBJ databases">
        <title>Gene loss provides genomic basis for host adaptation in cereal stripe rust fungi.</title>
        <authorList>
            <person name="Xia C."/>
        </authorList>
    </citation>
    <scope>NUCLEOTIDE SEQUENCE [LARGE SCALE GENOMIC DNA]</scope>
    <source>
        <strain evidence="2">93-210</strain>
    </source>
</reference>
<dbReference type="VEuPathDB" id="FungiDB:PSHT_05399"/>
<proteinExistence type="predicted"/>
<evidence type="ECO:0000313" key="3">
    <source>
        <dbReference type="Proteomes" id="UP000239156"/>
    </source>
</evidence>
<feature type="non-terminal residue" evidence="2">
    <location>
        <position position="265"/>
    </location>
</feature>
<comment type="caution">
    <text evidence="2">The sequence shown here is derived from an EMBL/GenBank/DDBJ whole genome shotgun (WGS) entry which is preliminary data.</text>
</comment>
<protein>
    <submittedName>
        <fullName evidence="2">Uncharacterized protein</fullName>
    </submittedName>
</protein>
<keyword evidence="3" id="KW-1185">Reference proteome</keyword>
<organism evidence="2 3">
    <name type="scientific">Puccinia striiformis</name>
    <dbReference type="NCBI Taxonomy" id="27350"/>
    <lineage>
        <taxon>Eukaryota</taxon>
        <taxon>Fungi</taxon>
        <taxon>Dikarya</taxon>
        <taxon>Basidiomycota</taxon>
        <taxon>Pucciniomycotina</taxon>
        <taxon>Pucciniomycetes</taxon>
        <taxon>Pucciniales</taxon>
        <taxon>Pucciniaceae</taxon>
        <taxon>Puccinia</taxon>
    </lineage>
</organism>